<dbReference type="OrthoDB" id="8526884at2"/>
<dbReference type="CDD" id="cd00130">
    <property type="entry name" value="PAS"/>
    <property type="match status" value="1"/>
</dbReference>
<dbReference type="InterPro" id="IPR029787">
    <property type="entry name" value="Nucleotide_cyclase"/>
</dbReference>
<dbReference type="GO" id="GO:0003824">
    <property type="term" value="F:catalytic activity"/>
    <property type="evidence" value="ECO:0007669"/>
    <property type="project" value="UniProtKB-ARBA"/>
</dbReference>
<dbReference type="SUPFAM" id="SSF55073">
    <property type="entry name" value="Nucleotide cyclase"/>
    <property type="match status" value="1"/>
</dbReference>
<dbReference type="NCBIfam" id="TIGR00229">
    <property type="entry name" value="sensory_box"/>
    <property type="match status" value="1"/>
</dbReference>
<dbReference type="InterPro" id="IPR035965">
    <property type="entry name" value="PAS-like_dom_sf"/>
</dbReference>
<sequence>MTGARPMADQRSAMGALRAAAEAQLRQTASATHPPVQQNSALMHELQVHQLELEMQNELLRNALDALESARDRYVDLFEFAPLAYLTVSPDGKITEANLAAASILGISRKTLAKQHIERFVAPVDLARWRRHEGAARKEPGAPLPEFGLLLRRFDGAQFPARLHCMATGRPGSPATMRIALFDNTAQSAAEAEMQRLANYDPLTQLPNRRLFQDRLAQTVAASRRNGMYGAILFLDLDNFKALNDTLGHDAGDLLLIEVSNRLRSSLREGDTVARIGGDEFVMILDGLGVNEPDAAALAGQIGDKLIARIARPVAVEKTEYECTTSIGVRLFGPQDNATDLLKQADFALYQAKAAGRNQVRLFEPPP</sequence>
<dbReference type="InterPro" id="IPR000160">
    <property type="entry name" value="GGDEF_dom"/>
</dbReference>
<feature type="coiled-coil region" evidence="1">
    <location>
        <begin position="50"/>
        <end position="77"/>
    </location>
</feature>
<proteinExistence type="predicted"/>
<dbReference type="SUPFAM" id="SSF55785">
    <property type="entry name" value="PYP-like sensor domain (PAS domain)"/>
    <property type="match status" value="1"/>
</dbReference>
<dbReference type="Pfam" id="PF13426">
    <property type="entry name" value="PAS_9"/>
    <property type="match status" value="1"/>
</dbReference>
<organism evidence="4 5">
    <name type="scientific">Pseudothauera lacus</name>
    <dbReference type="NCBI Taxonomy" id="2136175"/>
    <lineage>
        <taxon>Bacteria</taxon>
        <taxon>Pseudomonadati</taxon>
        <taxon>Pseudomonadota</taxon>
        <taxon>Betaproteobacteria</taxon>
        <taxon>Rhodocyclales</taxon>
        <taxon>Zoogloeaceae</taxon>
        <taxon>Pseudothauera</taxon>
    </lineage>
</organism>
<dbReference type="FunFam" id="3.30.70.270:FF:000001">
    <property type="entry name" value="Diguanylate cyclase domain protein"/>
    <property type="match status" value="1"/>
</dbReference>
<evidence type="ECO:0000259" key="2">
    <source>
        <dbReference type="PROSITE" id="PS50112"/>
    </source>
</evidence>
<dbReference type="InterPro" id="IPR052163">
    <property type="entry name" value="DGC-Regulatory_Protein"/>
</dbReference>
<feature type="domain" description="PAS" evidence="2">
    <location>
        <begin position="70"/>
        <end position="125"/>
    </location>
</feature>
<reference evidence="4 5" key="1">
    <citation type="submission" date="2018-03" db="EMBL/GenBank/DDBJ databases">
        <authorList>
            <person name="Keele B.F."/>
        </authorList>
    </citation>
    <scope>NUCLEOTIDE SEQUENCE [LARGE SCALE GENOMIC DNA]</scope>
    <source>
        <strain evidence="4 5">D20</strain>
    </source>
</reference>
<feature type="domain" description="GGDEF" evidence="3">
    <location>
        <begin position="228"/>
        <end position="365"/>
    </location>
</feature>
<dbReference type="CDD" id="cd01949">
    <property type="entry name" value="GGDEF"/>
    <property type="match status" value="1"/>
</dbReference>
<comment type="caution">
    <text evidence="4">The sequence shown here is derived from an EMBL/GenBank/DDBJ whole genome shotgun (WGS) entry which is preliminary data.</text>
</comment>
<protein>
    <recommendedName>
        <fullName evidence="6">Diguanylate cyclase with PAS/PAC sensor</fullName>
    </recommendedName>
</protein>
<dbReference type="Gene3D" id="3.30.450.20">
    <property type="entry name" value="PAS domain"/>
    <property type="match status" value="1"/>
</dbReference>
<keyword evidence="5" id="KW-1185">Reference proteome</keyword>
<dbReference type="Pfam" id="PF00990">
    <property type="entry name" value="GGDEF"/>
    <property type="match status" value="1"/>
</dbReference>
<keyword evidence="1" id="KW-0175">Coiled coil</keyword>
<accession>A0A2T4IFB4</accession>
<dbReference type="SMART" id="SM00267">
    <property type="entry name" value="GGDEF"/>
    <property type="match status" value="1"/>
</dbReference>
<evidence type="ECO:0000256" key="1">
    <source>
        <dbReference type="SAM" id="Coils"/>
    </source>
</evidence>
<dbReference type="SMART" id="SM00091">
    <property type="entry name" value="PAS"/>
    <property type="match status" value="1"/>
</dbReference>
<gene>
    <name evidence="4" type="ORF">C8261_09130</name>
</gene>
<evidence type="ECO:0000313" key="4">
    <source>
        <dbReference type="EMBL" id="PTD96464.1"/>
    </source>
</evidence>
<dbReference type="PROSITE" id="PS50887">
    <property type="entry name" value="GGDEF"/>
    <property type="match status" value="1"/>
</dbReference>
<dbReference type="InterPro" id="IPR000014">
    <property type="entry name" value="PAS"/>
</dbReference>
<evidence type="ECO:0000313" key="5">
    <source>
        <dbReference type="Proteomes" id="UP000241193"/>
    </source>
</evidence>
<dbReference type="PANTHER" id="PTHR46663:SF3">
    <property type="entry name" value="SLL0267 PROTEIN"/>
    <property type="match status" value="1"/>
</dbReference>
<dbReference type="PROSITE" id="PS50112">
    <property type="entry name" value="PAS"/>
    <property type="match status" value="1"/>
</dbReference>
<dbReference type="Proteomes" id="UP000241193">
    <property type="component" value="Unassembled WGS sequence"/>
</dbReference>
<name>A0A2T4IFB4_9RHOO</name>
<dbReference type="Gene3D" id="3.30.70.270">
    <property type="match status" value="1"/>
</dbReference>
<dbReference type="PANTHER" id="PTHR46663">
    <property type="entry name" value="DIGUANYLATE CYCLASE DGCT-RELATED"/>
    <property type="match status" value="1"/>
</dbReference>
<dbReference type="AlphaFoldDB" id="A0A2T4IFB4"/>
<evidence type="ECO:0008006" key="6">
    <source>
        <dbReference type="Google" id="ProtNLM"/>
    </source>
</evidence>
<dbReference type="NCBIfam" id="TIGR00254">
    <property type="entry name" value="GGDEF"/>
    <property type="match status" value="1"/>
</dbReference>
<evidence type="ECO:0000259" key="3">
    <source>
        <dbReference type="PROSITE" id="PS50887"/>
    </source>
</evidence>
<dbReference type="InterPro" id="IPR043128">
    <property type="entry name" value="Rev_trsase/Diguanyl_cyclase"/>
</dbReference>
<dbReference type="EMBL" id="PZKC01000006">
    <property type="protein sequence ID" value="PTD96464.1"/>
    <property type="molecule type" value="Genomic_DNA"/>
</dbReference>
<reference evidence="4 5" key="2">
    <citation type="submission" date="2018-04" db="EMBL/GenBank/DDBJ databases">
        <title>Thauera lacus sp. nov., isolated from an saline lake in Inner Mongolia, China.</title>
        <authorList>
            <person name="Liang Q.-Y."/>
        </authorList>
    </citation>
    <scope>NUCLEOTIDE SEQUENCE [LARGE SCALE GENOMIC DNA]</scope>
    <source>
        <strain evidence="4 5">D20</strain>
    </source>
</reference>